<proteinExistence type="predicted"/>
<name>A0A9D1W178_9FIRM</name>
<accession>A0A9D1W178</accession>
<sequence length="204" mass="22807">MQPLCGQWPGETAPFLSPFAPLLRETPYAFAFLKAPRKRVIRNFLFCKRPRGKAASCKKLSTISTADPLQGDTGGRFWRKAAKFSASAVDNAVHTCGKVRDIHRFTPVFAGDTACQANRCKKISTIYAHNSTLTPKFGGKLPLSTKTGTCVQKNYQQFLQNVFIKSDLYTLLPFSPPPLWKTAVRLSQKNLRAHNFCNLFLLHA</sequence>
<dbReference type="Proteomes" id="UP000886847">
    <property type="component" value="Unassembled WGS sequence"/>
</dbReference>
<protein>
    <submittedName>
        <fullName evidence="1">Uncharacterized protein</fullName>
    </submittedName>
</protein>
<reference evidence="1" key="2">
    <citation type="submission" date="2021-04" db="EMBL/GenBank/DDBJ databases">
        <authorList>
            <person name="Gilroy R."/>
        </authorList>
    </citation>
    <scope>NUCLEOTIDE SEQUENCE</scope>
    <source>
        <strain evidence="1">2189</strain>
    </source>
</reference>
<dbReference type="AlphaFoldDB" id="A0A9D1W178"/>
<evidence type="ECO:0000313" key="1">
    <source>
        <dbReference type="EMBL" id="HIX50308.1"/>
    </source>
</evidence>
<gene>
    <name evidence="1" type="ORF">H9851_03390</name>
</gene>
<organism evidence="1 2">
    <name type="scientific">Candidatus Borkfalkia faecavium</name>
    <dbReference type="NCBI Taxonomy" id="2838508"/>
    <lineage>
        <taxon>Bacteria</taxon>
        <taxon>Bacillati</taxon>
        <taxon>Bacillota</taxon>
        <taxon>Clostridia</taxon>
        <taxon>Christensenellales</taxon>
        <taxon>Christensenellaceae</taxon>
        <taxon>Candidatus Borkfalkia</taxon>
    </lineage>
</organism>
<reference evidence="1" key="1">
    <citation type="journal article" date="2021" name="PeerJ">
        <title>Extensive microbial diversity within the chicken gut microbiome revealed by metagenomics and culture.</title>
        <authorList>
            <person name="Gilroy R."/>
            <person name="Ravi A."/>
            <person name="Getino M."/>
            <person name="Pursley I."/>
            <person name="Horton D.L."/>
            <person name="Alikhan N.F."/>
            <person name="Baker D."/>
            <person name="Gharbi K."/>
            <person name="Hall N."/>
            <person name="Watson M."/>
            <person name="Adriaenssens E.M."/>
            <person name="Foster-Nyarko E."/>
            <person name="Jarju S."/>
            <person name="Secka A."/>
            <person name="Antonio M."/>
            <person name="Oren A."/>
            <person name="Chaudhuri R.R."/>
            <person name="La Ragione R."/>
            <person name="Hildebrand F."/>
            <person name="Pallen M.J."/>
        </authorList>
    </citation>
    <scope>NUCLEOTIDE SEQUENCE</scope>
    <source>
        <strain evidence="1">2189</strain>
    </source>
</reference>
<dbReference type="EMBL" id="DXEW01000017">
    <property type="protein sequence ID" value="HIX50308.1"/>
    <property type="molecule type" value="Genomic_DNA"/>
</dbReference>
<comment type="caution">
    <text evidence="1">The sequence shown here is derived from an EMBL/GenBank/DDBJ whole genome shotgun (WGS) entry which is preliminary data.</text>
</comment>
<evidence type="ECO:0000313" key="2">
    <source>
        <dbReference type="Proteomes" id="UP000886847"/>
    </source>
</evidence>